<dbReference type="InterPro" id="IPR050680">
    <property type="entry name" value="YpeA/RimI_acetyltransf"/>
</dbReference>
<reference evidence="5" key="1">
    <citation type="journal article" date="2019" name="Int. J. Syst. Evol. Microbiol.">
        <title>The Global Catalogue of Microorganisms (GCM) 10K type strain sequencing project: providing services to taxonomists for standard genome sequencing and annotation.</title>
        <authorList>
            <consortium name="The Broad Institute Genomics Platform"/>
            <consortium name="The Broad Institute Genome Sequencing Center for Infectious Disease"/>
            <person name="Wu L."/>
            <person name="Ma J."/>
        </authorList>
    </citation>
    <scope>NUCLEOTIDE SEQUENCE [LARGE SCALE GENOMIC DNA]</scope>
    <source>
        <strain evidence="5">CCM 8950</strain>
    </source>
</reference>
<dbReference type="Proteomes" id="UP001596190">
    <property type="component" value="Unassembled WGS sequence"/>
</dbReference>
<dbReference type="EMBL" id="JBHSSA010000019">
    <property type="protein sequence ID" value="MFC6253234.1"/>
    <property type="molecule type" value="Genomic_DNA"/>
</dbReference>
<dbReference type="PANTHER" id="PTHR43420">
    <property type="entry name" value="ACETYLTRANSFERASE"/>
    <property type="match status" value="1"/>
</dbReference>
<dbReference type="GO" id="GO:0016746">
    <property type="term" value="F:acyltransferase activity"/>
    <property type="evidence" value="ECO:0007669"/>
    <property type="project" value="UniProtKB-KW"/>
</dbReference>
<comment type="caution">
    <text evidence="4">The sequence shown here is derived from an EMBL/GenBank/DDBJ whole genome shotgun (WGS) entry which is preliminary data.</text>
</comment>
<keyword evidence="2 4" id="KW-0012">Acyltransferase</keyword>
<feature type="domain" description="N-acetyltransferase" evidence="3">
    <location>
        <begin position="4"/>
        <end position="167"/>
    </location>
</feature>
<organism evidence="4 5">
    <name type="scientific">Secundilactobacillus hailunensis</name>
    <dbReference type="NCBI Taxonomy" id="2559923"/>
    <lineage>
        <taxon>Bacteria</taxon>
        <taxon>Bacillati</taxon>
        <taxon>Bacillota</taxon>
        <taxon>Bacilli</taxon>
        <taxon>Lactobacillales</taxon>
        <taxon>Lactobacillaceae</taxon>
        <taxon>Secundilactobacillus</taxon>
    </lineage>
</organism>
<dbReference type="RefSeq" id="WP_137631229.1">
    <property type="nucleotide sequence ID" value="NZ_BJDO01000026.1"/>
</dbReference>
<sequence>MTAVTIEPANENSDFDAIRQVYYQTWLATYQNQLPSTILKRLTPATWQPEQRWQNMQLALTDTNQIVGVCSYGPARLAAWSAYGELYSIYILPEYQHQGLGKRLIEPVLKALTAKYQQIYLEVLTTNLSAQQFYTRMGFYQTETNRVTNVPGGKLRTAVFEMASADNVKNEVNK</sequence>
<evidence type="ECO:0000259" key="3">
    <source>
        <dbReference type="PROSITE" id="PS51186"/>
    </source>
</evidence>
<protein>
    <submittedName>
        <fullName evidence="4">GNAT family N-acetyltransferase</fullName>
        <ecNumber evidence="4">2.3.-.-</ecNumber>
    </submittedName>
</protein>
<evidence type="ECO:0000313" key="4">
    <source>
        <dbReference type="EMBL" id="MFC6253234.1"/>
    </source>
</evidence>
<dbReference type="Gene3D" id="3.40.630.30">
    <property type="match status" value="1"/>
</dbReference>
<dbReference type="SUPFAM" id="SSF55729">
    <property type="entry name" value="Acyl-CoA N-acyltransferases (Nat)"/>
    <property type="match status" value="1"/>
</dbReference>
<keyword evidence="5" id="KW-1185">Reference proteome</keyword>
<dbReference type="EC" id="2.3.-.-" evidence="4"/>
<dbReference type="InterPro" id="IPR016181">
    <property type="entry name" value="Acyl_CoA_acyltransferase"/>
</dbReference>
<accession>A0ABW1T5D7</accession>
<evidence type="ECO:0000313" key="5">
    <source>
        <dbReference type="Proteomes" id="UP001596190"/>
    </source>
</evidence>
<name>A0ABW1T5D7_9LACO</name>
<gene>
    <name evidence="4" type="ORF">ACFP1H_01255</name>
</gene>
<proteinExistence type="predicted"/>
<dbReference type="Pfam" id="PF00583">
    <property type="entry name" value="Acetyltransf_1"/>
    <property type="match status" value="1"/>
</dbReference>
<keyword evidence="1 4" id="KW-0808">Transferase</keyword>
<dbReference type="CDD" id="cd04301">
    <property type="entry name" value="NAT_SF"/>
    <property type="match status" value="1"/>
</dbReference>
<evidence type="ECO:0000256" key="2">
    <source>
        <dbReference type="ARBA" id="ARBA00023315"/>
    </source>
</evidence>
<dbReference type="InterPro" id="IPR000182">
    <property type="entry name" value="GNAT_dom"/>
</dbReference>
<dbReference type="PROSITE" id="PS51186">
    <property type="entry name" value="GNAT"/>
    <property type="match status" value="1"/>
</dbReference>
<evidence type="ECO:0000256" key="1">
    <source>
        <dbReference type="ARBA" id="ARBA00022679"/>
    </source>
</evidence>